<gene>
    <name evidence="5" type="ORF">GNY06_10965</name>
</gene>
<dbReference type="Gene3D" id="2.40.170.20">
    <property type="entry name" value="TonB-dependent receptor, beta-barrel domain"/>
    <property type="match status" value="1"/>
</dbReference>
<organism evidence="5 6">
    <name type="scientific">Elizabethkingia argenteiflava</name>
    <dbReference type="NCBI Taxonomy" id="2681556"/>
    <lineage>
        <taxon>Bacteria</taxon>
        <taxon>Pseudomonadati</taxon>
        <taxon>Bacteroidota</taxon>
        <taxon>Flavobacteriia</taxon>
        <taxon>Flavobacteriales</taxon>
        <taxon>Weeksellaceae</taxon>
        <taxon>Elizabethkingia</taxon>
    </lineage>
</organism>
<keyword evidence="6" id="KW-1185">Reference proteome</keyword>
<comment type="subcellular location">
    <subcellularLocation>
        <location evidence="1">Cell outer membrane</location>
    </subcellularLocation>
</comment>
<evidence type="ECO:0000313" key="6">
    <source>
        <dbReference type="Proteomes" id="UP000553459"/>
    </source>
</evidence>
<name>A0A845PY68_9FLAO</name>
<reference evidence="5 6" key="1">
    <citation type="submission" date="2019-11" db="EMBL/GenBank/DDBJ databases">
        <title>Characterization of Elizabethkingia argenteiflava sp. nov., isolated from inner surface of Soybean Pods.</title>
        <authorList>
            <person name="Mo S."/>
        </authorList>
    </citation>
    <scope>NUCLEOTIDE SEQUENCE [LARGE SCALE GENOMIC DNA]</scope>
    <source>
        <strain evidence="5 6">YB22</strain>
    </source>
</reference>
<dbReference type="EMBL" id="JAAABJ010000629">
    <property type="protein sequence ID" value="NAW51861.1"/>
    <property type="molecule type" value="Genomic_DNA"/>
</dbReference>
<dbReference type="InterPro" id="IPR041700">
    <property type="entry name" value="OMP_b-brl_3"/>
</dbReference>
<dbReference type="InterPro" id="IPR036942">
    <property type="entry name" value="Beta-barrel_TonB_sf"/>
</dbReference>
<feature type="domain" description="Outer membrane protein beta-barrel" evidence="4">
    <location>
        <begin position="103"/>
        <end position="268"/>
    </location>
</feature>
<proteinExistence type="predicted"/>
<evidence type="ECO:0000256" key="1">
    <source>
        <dbReference type="ARBA" id="ARBA00004442"/>
    </source>
</evidence>
<accession>A0A845PY68</accession>
<evidence type="ECO:0000256" key="2">
    <source>
        <dbReference type="ARBA" id="ARBA00023136"/>
    </source>
</evidence>
<evidence type="ECO:0000313" key="5">
    <source>
        <dbReference type="EMBL" id="NAW51861.1"/>
    </source>
</evidence>
<keyword evidence="2" id="KW-0472">Membrane</keyword>
<evidence type="ECO:0000256" key="3">
    <source>
        <dbReference type="ARBA" id="ARBA00023237"/>
    </source>
</evidence>
<protein>
    <submittedName>
        <fullName evidence="5">Outer membrane beta-barrel protein</fullName>
    </submittedName>
</protein>
<evidence type="ECO:0000259" key="4">
    <source>
        <dbReference type="Pfam" id="PF14905"/>
    </source>
</evidence>
<keyword evidence="3" id="KW-0998">Cell outer membrane</keyword>
<dbReference type="Proteomes" id="UP000553459">
    <property type="component" value="Unassembled WGS sequence"/>
</dbReference>
<dbReference type="AlphaFoldDB" id="A0A845PY68"/>
<dbReference type="SUPFAM" id="SSF56935">
    <property type="entry name" value="Porins"/>
    <property type="match status" value="1"/>
</dbReference>
<comment type="caution">
    <text evidence="5">The sequence shown here is derived from an EMBL/GenBank/DDBJ whole genome shotgun (WGS) entry which is preliminary data.</text>
</comment>
<sequence length="286" mass="33192">MREPPYSQQKYNTISDNFFISSSGHKKISLRPQHANLLLSYEITPFSLINIDVGISGLTLRSRFNNHTDLIYKNKPAASTYSYDLDEQEKEQELNLNINYQRKFKENKDKILTFSYSINQNRSNNTLVNLLVKSHNFNGKNQKQFSLNKQLNNAVQIDYVYPRGNLKIESGLRFTHRDLSNDFSSIIINPSTGNIGVDTLNTGDMNYKLSVLRTYHSYLFKLAPFSFRAGVRDEYTFLQADFMTGAPIKQQYTNWLPSMKINYKVSNSICMRQYLNSMSSAQELRY</sequence>
<dbReference type="GO" id="GO:0009279">
    <property type="term" value="C:cell outer membrane"/>
    <property type="evidence" value="ECO:0007669"/>
    <property type="project" value="UniProtKB-SubCell"/>
</dbReference>
<dbReference type="Pfam" id="PF14905">
    <property type="entry name" value="OMP_b-brl_3"/>
    <property type="match status" value="1"/>
</dbReference>